<reference evidence="2" key="1">
    <citation type="submission" date="2017-05" db="EMBL/GenBank/DDBJ databases">
        <title>Complete and WGS of Bordetella genogroups.</title>
        <authorList>
            <person name="Spilker T."/>
            <person name="Lipuma J."/>
        </authorList>
    </citation>
    <scope>NUCLEOTIDE SEQUENCE [LARGE SCALE GENOMIC DNA]</scope>
    <source>
        <strain evidence="2">AU16122</strain>
    </source>
</reference>
<gene>
    <name evidence="1" type="ORF">CAL29_05280</name>
</gene>
<dbReference type="Proteomes" id="UP000216020">
    <property type="component" value="Unassembled WGS sequence"/>
</dbReference>
<comment type="caution">
    <text evidence="1">The sequence shown here is derived from an EMBL/GenBank/DDBJ whole genome shotgun (WGS) entry which is preliminary data.</text>
</comment>
<protein>
    <submittedName>
        <fullName evidence="1">Uncharacterized protein</fullName>
    </submittedName>
</protein>
<evidence type="ECO:0000313" key="2">
    <source>
        <dbReference type="Proteomes" id="UP000216020"/>
    </source>
</evidence>
<organism evidence="1 2">
    <name type="scientific">Bordetella genomosp. 10</name>
    <dbReference type="NCBI Taxonomy" id="1416804"/>
    <lineage>
        <taxon>Bacteria</taxon>
        <taxon>Pseudomonadati</taxon>
        <taxon>Pseudomonadota</taxon>
        <taxon>Betaproteobacteria</taxon>
        <taxon>Burkholderiales</taxon>
        <taxon>Alcaligenaceae</taxon>
        <taxon>Bordetella</taxon>
    </lineage>
</organism>
<dbReference type="AlphaFoldDB" id="A0A261SK29"/>
<proteinExistence type="predicted"/>
<sequence length="188" mass="20812">MNQTAASIERLFKEARRLVALIPALEPGDDIAAVAVFEKEILRCAAALPPKPIHIDAAYRQALLGRLQRCKHLPAETLLLILDRAFKRPAWILQAERELGSQAGSAMQRMDACLRPEQGGEKLQRALGGIFLSLPEESPDPLGGRMGMFLALSRLPPGMWLLYQRSLPFAVVNEARQALPRHPCPRPP</sequence>
<accession>A0A261SK29</accession>
<name>A0A261SK29_9BORD</name>
<dbReference type="EMBL" id="NEVM01000001">
    <property type="protein sequence ID" value="OZI37789.1"/>
    <property type="molecule type" value="Genomic_DNA"/>
</dbReference>
<keyword evidence="2" id="KW-1185">Reference proteome</keyword>
<evidence type="ECO:0000313" key="1">
    <source>
        <dbReference type="EMBL" id="OZI37789.1"/>
    </source>
</evidence>